<dbReference type="EMBL" id="NBSK02000007">
    <property type="protein sequence ID" value="KAJ0197340.1"/>
    <property type="molecule type" value="Genomic_DNA"/>
</dbReference>
<reference evidence="1 2" key="1">
    <citation type="journal article" date="2017" name="Nat. Commun.">
        <title>Genome assembly with in vitro proximity ligation data and whole-genome triplication in lettuce.</title>
        <authorList>
            <person name="Reyes-Chin-Wo S."/>
            <person name="Wang Z."/>
            <person name="Yang X."/>
            <person name="Kozik A."/>
            <person name="Arikit S."/>
            <person name="Song C."/>
            <person name="Xia L."/>
            <person name="Froenicke L."/>
            <person name="Lavelle D.O."/>
            <person name="Truco M.J."/>
            <person name="Xia R."/>
            <person name="Zhu S."/>
            <person name="Xu C."/>
            <person name="Xu H."/>
            <person name="Xu X."/>
            <person name="Cox K."/>
            <person name="Korf I."/>
            <person name="Meyers B.C."/>
            <person name="Michelmore R.W."/>
        </authorList>
    </citation>
    <scope>NUCLEOTIDE SEQUENCE [LARGE SCALE GENOMIC DNA]</scope>
    <source>
        <strain evidence="2">cv. Salinas</strain>
        <tissue evidence="1">Seedlings</tissue>
    </source>
</reference>
<evidence type="ECO:0000313" key="1">
    <source>
        <dbReference type="EMBL" id="KAJ0197340.1"/>
    </source>
</evidence>
<dbReference type="AlphaFoldDB" id="A0A9R1V2Y5"/>
<dbReference type="Proteomes" id="UP000235145">
    <property type="component" value="Unassembled WGS sequence"/>
</dbReference>
<comment type="caution">
    <text evidence="1">The sequence shown here is derived from an EMBL/GenBank/DDBJ whole genome shotgun (WGS) entry which is preliminary data.</text>
</comment>
<accession>A0A9R1V2Y5</accession>
<evidence type="ECO:0000313" key="2">
    <source>
        <dbReference type="Proteomes" id="UP000235145"/>
    </source>
</evidence>
<keyword evidence="2" id="KW-1185">Reference proteome</keyword>
<proteinExistence type="predicted"/>
<gene>
    <name evidence="1" type="ORF">LSAT_V11C700371870</name>
</gene>
<protein>
    <submittedName>
        <fullName evidence="1">Uncharacterized protein</fullName>
    </submittedName>
</protein>
<name>A0A9R1V2Y5_LACSA</name>
<organism evidence="1 2">
    <name type="scientific">Lactuca sativa</name>
    <name type="common">Garden lettuce</name>
    <dbReference type="NCBI Taxonomy" id="4236"/>
    <lineage>
        <taxon>Eukaryota</taxon>
        <taxon>Viridiplantae</taxon>
        <taxon>Streptophyta</taxon>
        <taxon>Embryophyta</taxon>
        <taxon>Tracheophyta</taxon>
        <taxon>Spermatophyta</taxon>
        <taxon>Magnoliopsida</taxon>
        <taxon>eudicotyledons</taxon>
        <taxon>Gunneridae</taxon>
        <taxon>Pentapetalae</taxon>
        <taxon>asterids</taxon>
        <taxon>campanulids</taxon>
        <taxon>Asterales</taxon>
        <taxon>Asteraceae</taxon>
        <taxon>Cichorioideae</taxon>
        <taxon>Cichorieae</taxon>
        <taxon>Lactucinae</taxon>
        <taxon>Lactuca</taxon>
    </lineage>
</organism>
<sequence>MLHLNKWWRWCGVRRSDCVEMHIGIRMLSMLGNEFLKLLVFVFPCVSDENLAFINRKDLVLSLRRLKQRFSEESFTNLQVYLFNLQRTNHHCYTSIKTDVMGRFQLCFMAIGCVEALMEAREVSFITNMEDVITSCIAKDTTDLKSTRTKDHITKHTMSCK</sequence>